<evidence type="ECO:0000256" key="1">
    <source>
        <dbReference type="SAM" id="MobiDB-lite"/>
    </source>
</evidence>
<organism evidence="2 3">
    <name type="scientific">Natrarchaeobaculum aegyptiacum</name>
    <dbReference type="NCBI Taxonomy" id="745377"/>
    <lineage>
        <taxon>Archaea</taxon>
        <taxon>Methanobacteriati</taxon>
        <taxon>Methanobacteriota</taxon>
        <taxon>Stenosarchaea group</taxon>
        <taxon>Halobacteria</taxon>
        <taxon>Halobacteriales</taxon>
        <taxon>Natrialbaceae</taxon>
        <taxon>Natrarchaeobaculum</taxon>
    </lineage>
</organism>
<protein>
    <submittedName>
        <fullName evidence="2">Uncharacterized protein</fullName>
    </submittedName>
</protein>
<evidence type="ECO:0000313" key="3">
    <source>
        <dbReference type="Proteomes" id="UP000250088"/>
    </source>
</evidence>
<evidence type="ECO:0000313" key="2">
    <source>
        <dbReference type="EMBL" id="ARS90835.1"/>
    </source>
</evidence>
<dbReference type="EMBL" id="CP019893">
    <property type="protein sequence ID" value="ARS90835.1"/>
    <property type="molecule type" value="Genomic_DNA"/>
</dbReference>
<dbReference type="KEGG" id="naj:B1756_14625"/>
<gene>
    <name evidence="2" type="ORF">B1756_14625</name>
</gene>
<keyword evidence="3" id="KW-1185">Reference proteome</keyword>
<reference evidence="3" key="1">
    <citation type="submission" date="2017-02" db="EMBL/GenBank/DDBJ databases">
        <title>Natronthermophilus aegyptiacus gen. nov.,sp. nov., an aerobic, extremely halophilic alkalithermophilic archaeon isolated from the athalassohaline Wadi An Natrun, Egypt.</title>
        <authorList>
            <person name="Zhao B."/>
        </authorList>
    </citation>
    <scope>NUCLEOTIDE SEQUENCE [LARGE SCALE GENOMIC DNA]</scope>
    <source>
        <strain evidence="3">JW/NM-HA 15</strain>
    </source>
</reference>
<sequence>MARDVPVRSQSAQSTDPLPNLVTIVGRGVPASYEIAVDGDLEMVGQDPAADATVVTDQVAEGTIDVGVRRFRFSGRMANVHLVDWNGVPAPDSPHTPTVHVTYDASTR</sequence>
<dbReference type="OrthoDB" id="195843at2157"/>
<dbReference type="GeneID" id="32895333"/>
<dbReference type="RefSeq" id="WP_086889202.1">
    <property type="nucleotide sequence ID" value="NZ_CP019893.1"/>
</dbReference>
<dbReference type="AlphaFoldDB" id="A0A2Z2HXB2"/>
<feature type="region of interest" description="Disordered" evidence="1">
    <location>
        <begin position="89"/>
        <end position="108"/>
    </location>
</feature>
<accession>A0A2Z2HXB2</accession>
<name>A0A2Z2HXB2_9EURY</name>
<proteinExistence type="predicted"/>
<dbReference type="Proteomes" id="UP000250088">
    <property type="component" value="Chromosome"/>
</dbReference>